<dbReference type="InterPro" id="IPR004211">
    <property type="entry name" value="Endonuclease_7"/>
</dbReference>
<evidence type="ECO:0000259" key="1">
    <source>
        <dbReference type="Pfam" id="PF09124"/>
    </source>
</evidence>
<keyword evidence="2" id="KW-0540">Nuclease</keyword>
<dbReference type="Pfam" id="PF02945">
    <property type="entry name" value="Endonuclease_7"/>
    <property type="match status" value="1"/>
</dbReference>
<name>A0A2U7N563_9CAUD</name>
<protein>
    <submittedName>
        <fullName evidence="2">Recombination endonuclease VII</fullName>
    </submittedName>
</protein>
<dbReference type="Pfam" id="PF09124">
    <property type="entry name" value="Endonuc-dimeris"/>
    <property type="match status" value="1"/>
</dbReference>
<dbReference type="Proteomes" id="UP000247773">
    <property type="component" value="Genome"/>
</dbReference>
<dbReference type="GO" id="GO:0004519">
    <property type="term" value="F:endonuclease activity"/>
    <property type="evidence" value="ECO:0007669"/>
    <property type="project" value="UniProtKB-KW"/>
</dbReference>
<dbReference type="EMBL" id="KY971610">
    <property type="protein sequence ID" value="ASD52126.1"/>
    <property type="molecule type" value="Genomic_DNA"/>
</dbReference>
<dbReference type="SUPFAM" id="SSF68918">
    <property type="entry name" value="Recombination endonuclease VII, C-terminal and dimerization domains"/>
    <property type="match status" value="1"/>
</dbReference>
<dbReference type="InterPro" id="IPR015208">
    <property type="entry name" value="T4_recomb_endonuclease_dimer"/>
</dbReference>
<dbReference type="InterPro" id="IPR044925">
    <property type="entry name" value="His-Me_finger_sf"/>
</dbReference>
<reference evidence="2 3" key="1">
    <citation type="submission" date="2017-04" db="EMBL/GenBank/DDBJ databases">
        <title>Isolation of lytic bacteriophages infecting Pseudomonas strains for biocontrol of fish and shrimp spoilage during chilled storage.</title>
        <authorList>
            <person name="Yang Z."/>
            <person name="Tao X."/>
            <person name="Gao L."/>
            <person name="Rao S."/>
        </authorList>
    </citation>
    <scope>NUCLEOTIDE SEQUENCE [LARGE SCALE GENOMIC DNA]</scope>
</reference>
<dbReference type="InterPro" id="IPR036309">
    <property type="entry name" value="T4_recomb_endonuclease_dim_sf"/>
</dbReference>
<keyword evidence="2" id="KW-0378">Hydrolase</keyword>
<gene>
    <name evidence="2" type="ORF">PspYZU05_174</name>
</gene>
<feature type="domain" description="T4 recombination endonuclease VII dimerisation" evidence="1">
    <location>
        <begin position="103"/>
        <end position="154"/>
    </location>
</feature>
<dbReference type="Gene3D" id="3.40.1800.10">
    <property type="entry name" value="His-Me finger endonucleases"/>
    <property type="match status" value="1"/>
</dbReference>
<keyword evidence="2" id="KW-0255">Endonuclease</keyword>
<dbReference type="Gene3D" id="1.10.720.10">
    <property type="match status" value="1"/>
</dbReference>
<sequence>MLLIGKAYKEEKERLYIEQECKCLLCKRDLDSDVQKNHLDHDHDLTGENAGKVRGLLCPLCNAFEGIVKHKFQRSGLKGKDVDYITWLKSLTSYLEKEHYASIHPQFIVDKSKWFSRLSKQEMIEELNANGFKFIDGTREKLVPQYKKALKASLCK</sequence>
<dbReference type="InterPro" id="IPR038563">
    <property type="entry name" value="Endonuclease_7_sf"/>
</dbReference>
<evidence type="ECO:0000313" key="2">
    <source>
        <dbReference type="EMBL" id="ASD52126.1"/>
    </source>
</evidence>
<proteinExistence type="predicted"/>
<dbReference type="SUPFAM" id="SSF54060">
    <property type="entry name" value="His-Me finger endonucleases"/>
    <property type="match status" value="1"/>
</dbReference>
<organism evidence="2 3">
    <name type="scientific">Pseudomonas phage PspYZU05</name>
    <dbReference type="NCBI Taxonomy" id="1983556"/>
    <lineage>
        <taxon>Viruses</taxon>
        <taxon>Duplodnaviria</taxon>
        <taxon>Heunggongvirae</taxon>
        <taxon>Uroviricota</taxon>
        <taxon>Caudoviricetes</taxon>
        <taxon>Pantevenvirales</taxon>
        <taxon>Straboviridae</taxon>
        <taxon>Jiangsuvirus</taxon>
        <taxon>Jiangsuvirus pspyzu05</taxon>
    </lineage>
</organism>
<accession>A0A2U7N563</accession>
<keyword evidence="3" id="KW-1185">Reference proteome</keyword>
<evidence type="ECO:0000313" key="3">
    <source>
        <dbReference type="Proteomes" id="UP000247773"/>
    </source>
</evidence>